<feature type="signal peptide" evidence="6">
    <location>
        <begin position="1"/>
        <end position="22"/>
    </location>
</feature>
<keyword evidence="4" id="KW-0472">Membrane</keyword>
<evidence type="ECO:0000256" key="4">
    <source>
        <dbReference type="ARBA" id="ARBA00023136"/>
    </source>
</evidence>
<dbReference type="EMBL" id="PYNF01000002">
    <property type="protein sequence ID" value="PSV00887.1"/>
    <property type="molecule type" value="Genomic_DNA"/>
</dbReference>
<evidence type="ECO:0000256" key="3">
    <source>
        <dbReference type="ARBA" id="ARBA00022692"/>
    </source>
</evidence>
<dbReference type="SUPFAM" id="SSF56954">
    <property type="entry name" value="Outer membrane efflux proteins (OEP)"/>
    <property type="match status" value="1"/>
</dbReference>
<dbReference type="GO" id="GO:0015562">
    <property type="term" value="F:efflux transmembrane transporter activity"/>
    <property type="evidence" value="ECO:0007669"/>
    <property type="project" value="InterPro"/>
</dbReference>
<evidence type="ECO:0000256" key="1">
    <source>
        <dbReference type="ARBA" id="ARBA00004442"/>
    </source>
</evidence>
<comment type="subcellular location">
    <subcellularLocation>
        <location evidence="1">Cell outer membrane</location>
    </subcellularLocation>
</comment>
<gene>
    <name evidence="7" type="ORF">C9J27_02340</name>
</gene>
<dbReference type="Gene3D" id="1.20.1600.10">
    <property type="entry name" value="Outer membrane efflux proteins (OEP)"/>
    <property type="match status" value="1"/>
</dbReference>
<evidence type="ECO:0000313" key="8">
    <source>
        <dbReference type="Proteomes" id="UP000241426"/>
    </source>
</evidence>
<accession>A0A2T3KM52</accession>
<evidence type="ECO:0008006" key="9">
    <source>
        <dbReference type="Google" id="ProtNLM"/>
    </source>
</evidence>
<keyword evidence="2" id="KW-1134">Transmembrane beta strand</keyword>
<name>A0A2T3KM52_9GAMM</name>
<dbReference type="PANTHER" id="PTHR30026:SF20">
    <property type="entry name" value="OUTER MEMBRANE PROTEIN TOLC"/>
    <property type="match status" value="1"/>
</dbReference>
<keyword evidence="3" id="KW-0812">Transmembrane</keyword>
<dbReference type="PANTHER" id="PTHR30026">
    <property type="entry name" value="OUTER MEMBRANE PROTEIN TOLC"/>
    <property type="match status" value="1"/>
</dbReference>
<dbReference type="Proteomes" id="UP000241426">
    <property type="component" value="Unassembled WGS sequence"/>
</dbReference>
<dbReference type="RefSeq" id="WP_107288610.1">
    <property type="nucleotide sequence ID" value="NZ_PYNF01000002.1"/>
</dbReference>
<evidence type="ECO:0000256" key="5">
    <source>
        <dbReference type="ARBA" id="ARBA00023237"/>
    </source>
</evidence>
<dbReference type="GO" id="GO:0009279">
    <property type="term" value="C:cell outer membrane"/>
    <property type="evidence" value="ECO:0007669"/>
    <property type="project" value="UniProtKB-SubCell"/>
</dbReference>
<dbReference type="InterPro" id="IPR051906">
    <property type="entry name" value="TolC-like"/>
</dbReference>
<organism evidence="7 8">
    <name type="scientific">Photobacterium kishitanii</name>
    <dbReference type="NCBI Taxonomy" id="318456"/>
    <lineage>
        <taxon>Bacteria</taxon>
        <taxon>Pseudomonadati</taxon>
        <taxon>Pseudomonadota</taxon>
        <taxon>Gammaproteobacteria</taxon>
        <taxon>Vibrionales</taxon>
        <taxon>Vibrionaceae</taxon>
        <taxon>Photobacterium</taxon>
    </lineage>
</organism>
<dbReference type="GO" id="GO:0015288">
    <property type="term" value="F:porin activity"/>
    <property type="evidence" value="ECO:0007669"/>
    <property type="project" value="TreeGrafter"/>
</dbReference>
<dbReference type="GO" id="GO:1990281">
    <property type="term" value="C:efflux pump complex"/>
    <property type="evidence" value="ECO:0007669"/>
    <property type="project" value="TreeGrafter"/>
</dbReference>
<sequence>MKNLKISALAALVACISTPVFAKTDLNQFITDSIKSSDKVHSLELLANNDQINQRSEEMYYIPTIKAGVVASTNFKKDKKGKLDFNGNKAVSQTFDLRTTLWSDSVSDRIGLADDRFGASKSDVLIQKNNIKAQLTTTLYSIKLYEDLIKEGKIILTKAENINKNIIKKVDGGLAKSSDKTTSKVLLSEMDNAILATSMKIKQLKLSAEQVSGMKYPTDIRITDGEIAALISTTPSSTIENNYELQKKSFAKDMSRRSVGLADSWIGVDAYARTKYDVLNTELQGKDTEFGIQVNIDIFDPSKFWKKRTAANQYKSESYSYDQMRNDLAIGLESQKSILKSNIALLESEKESIKIKRKLIRERQNEYEINVTSLYELIQSWNSYYTAVQQMTDTKVTILNTIMSIKVMTGDL</sequence>
<evidence type="ECO:0000256" key="2">
    <source>
        <dbReference type="ARBA" id="ARBA00022452"/>
    </source>
</evidence>
<feature type="chain" id="PRO_5015586589" description="TolC family protein" evidence="6">
    <location>
        <begin position="23"/>
        <end position="412"/>
    </location>
</feature>
<evidence type="ECO:0000313" key="7">
    <source>
        <dbReference type="EMBL" id="PSV00887.1"/>
    </source>
</evidence>
<protein>
    <recommendedName>
        <fullName evidence="9">TolC family protein</fullName>
    </recommendedName>
</protein>
<keyword evidence="6" id="KW-0732">Signal</keyword>
<dbReference type="AlphaFoldDB" id="A0A2T3KM52"/>
<comment type="caution">
    <text evidence="7">The sequence shown here is derived from an EMBL/GenBank/DDBJ whole genome shotgun (WGS) entry which is preliminary data.</text>
</comment>
<evidence type="ECO:0000256" key="6">
    <source>
        <dbReference type="SAM" id="SignalP"/>
    </source>
</evidence>
<reference evidence="7 8" key="1">
    <citation type="submission" date="2018-01" db="EMBL/GenBank/DDBJ databases">
        <title>Whole genome sequencing of Histamine producing bacteria.</title>
        <authorList>
            <person name="Butler K."/>
        </authorList>
    </citation>
    <scope>NUCLEOTIDE SEQUENCE [LARGE SCALE GENOMIC DNA]</scope>
    <source>
        <strain evidence="7 8">FS-7.2</strain>
    </source>
</reference>
<proteinExistence type="predicted"/>
<keyword evidence="5" id="KW-0998">Cell outer membrane</keyword>